<organism evidence="3 4">
    <name type="scientific">Aspergillus glaucus CBS 516.65</name>
    <dbReference type="NCBI Taxonomy" id="1160497"/>
    <lineage>
        <taxon>Eukaryota</taxon>
        <taxon>Fungi</taxon>
        <taxon>Dikarya</taxon>
        <taxon>Ascomycota</taxon>
        <taxon>Pezizomycotina</taxon>
        <taxon>Eurotiomycetes</taxon>
        <taxon>Eurotiomycetidae</taxon>
        <taxon>Eurotiales</taxon>
        <taxon>Aspergillaceae</taxon>
        <taxon>Aspergillus</taxon>
        <taxon>Aspergillus subgen. Aspergillus</taxon>
    </lineage>
</organism>
<evidence type="ECO:0000313" key="4">
    <source>
        <dbReference type="Proteomes" id="UP000184300"/>
    </source>
</evidence>
<feature type="chain" id="PRO_5012431337" description="Pectate lyase domain-containing protein" evidence="2">
    <location>
        <begin position="21"/>
        <end position="109"/>
    </location>
</feature>
<protein>
    <recommendedName>
        <fullName evidence="5">Pectate lyase domain-containing protein</fullName>
    </recommendedName>
</protein>
<evidence type="ECO:0000313" key="3">
    <source>
        <dbReference type="EMBL" id="OJJ84658.1"/>
    </source>
</evidence>
<reference evidence="4" key="1">
    <citation type="journal article" date="2017" name="Genome Biol.">
        <title>Comparative genomics reveals high biological diversity and specific adaptations in the industrially and medically important fungal genus Aspergillus.</title>
        <authorList>
            <person name="de Vries R.P."/>
            <person name="Riley R."/>
            <person name="Wiebenga A."/>
            <person name="Aguilar-Osorio G."/>
            <person name="Amillis S."/>
            <person name="Uchima C.A."/>
            <person name="Anderluh G."/>
            <person name="Asadollahi M."/>
            <person name="Askin M."/>
            <person name="Barry K."/>
            <person name="Battaglia E."/>
            <person name="Bayram O."/>
            <person name="Benocci T."/>
            <person name="Braus-Stromeyer S.A."/>
            <person name="Caldana C."/>
            <person name="Canovas D."/>
            <person name="Cerqueira G.C."/>
            <person name="Chen F."/>
            <person name="Chen W."/>
            <person name="Choi C."/>
            <person name="Clum A."/>
            <person name="Dos Santos R.A."/>
            <person name="Damasio A.R."/>
            <person name="Diallinas G."/>
            <person name="Emri T."/>
            <person name="Fekete E."/>
            <person name="Flipphi M."/>
            <person name="Freyberg S."/>
            <person name="Gallo A."/>
            <person name="Gournas C."/>
            <person name="Habgood R."/>
            <person name="Hainaut M."/>
            <person name="Harispe M.L."/>
            <person name="Henrissat B."/>
            <person name="Hilden K.S."/>
            <person name="Hope R."/>
            <person name="Hossain A."/>
            <person name="Karabika E."/>
            <person name="Karaffa L."/>
            <person name="Karanyi Z."/>
            <person name="Krasevec N."/>
            <person name="Kuo A."/>
            <person name="Kusch H."/>
            <person name="LaButti K."/>
            <person name="Lagendijk E.L."/>
            <person name="Lapidus A."/>
            <person name="Levasseur A."/>
            <person name="Lindquist E."/>
            <person name="Lipzen A."/>
            <person name="Logrieco A.F."/>
            <person name="MacCabe A."/>
            <person name="Maekelae M.R."/>
            <person name="Malavazi I."/>
            <person name="Melin P."/>
            <person name="Meyer V."/>
            <person name="Mielnichuk N."/>
            <person name="Miskei M."/>
            <person name="Molnar A.P."/>
            <person name="Mule G."/>
            <person name="Ngan C.Y."/>
            <person name="Orejas M."/>
            <person name="Orosz E."/>
            <person name="Ouedraogo J.P."/>
            <person name="Overkamp K.M."/>
            <person name="Park H.-S."/>
            <person name="Perrone G."/>
            <person name="Piumi F."/>
            <person name="Punt P.J."/>
            <person name="Ram A.F."/>
            <person name="Ramon A."/>
            <person name="Rauscher S."/>
            <person name="Record E."/>
            <person name="Riano-Pachon D.M."/>
            <person name="Robert V."/>
            <person name="Roehrig J."/>
            <person name="Ruller R."/>
            <person name="Salamov A."/>
            <person name="Salih N.S."/>
            <person name="Samson R.A."/>
            <person name="Sandor E."/>
            <person name="Sanguinetti M."/>
            <person name="Schuetze T."/>
            <person name="Sepcic K."/>
            <person name="Shelest E."/>
            <person name="Sherlock G."/>
            <person name="Sophianopoulou V."/>
            <person name="Squina F.M."/>
            <person name="Sun H."/>
            <person name="Susca A."/>
            <person name="Todd R.B."/>
            <person name="Tsang A."/>
            <person name="Unkles S.E."/>
            <person name="van de Wiele N."/>
            <person name="van Rossen-Uffink D."/>
            <person name="Oliveira J.V."/>
            <person name="Vesth T.C."/>
            <person name="Visser J."/>
            <person name="Yu J.-H."/>
            <person name="Zhou M."/>
            <person name="Andersen M.R."/>
            <person name="Archer D.B."/>
            <person name="Baker S.E."/>
            <person name="Benoit I."/>
            <person name="Brakhage A.A."/>
            <person name="Braus G.H."/>
            <person name="Fischer R."/>
            <person name="Frisvad J.C."/>
            <person name="Goldman G.H."/>
            <person name="Houbraken J."/>
            <person name="Oakley B."/>
            <person name="Pocsi I."/>
            <person name="Scazzocchio C."/>
            <person name="Seiboth B."/>
            <person name="vanKuyk P.A."/>
            <person name="Wortman J."/>
            <person name="Dyer P.S."/>
            <person name="Grigoriev I.V."/>
        </authorList>
    </citation>
    <scope>NUCLEOTIDE SEQUENCE [LARGE SCALE GENOMIC DNA]</scope>
    <source>
        <strain evidence="4">CBS 516.65</strain>
    </source>
</reference>
<dbReference type="GeneID" id="34462727"/>
<proteinExistence type="predicted"/>
<dbReference type="RefSeq" id="XP_022401356.1">
    <property type="nucleotide sequence ID" value="XM_022546466.1"/>
</dbReference>
<evidence type="ECO:0000256" key="1">
    <source>
        <dbReference type="SAM" id="MobiDB-lite"/>
    </source>
</evidence>
<dbReference type="EMBL" id="KV878896">
    <property type="protein sequence ID" value="OJJ84658.1"/>
    <property type="molecule type" value="Genomic_DNA"/>
</dbReference>
<keyword evidence="2" id="KW-0732">Signal</keyword>
<dbReference type="OrthoDB" id="4523179at2759"/>
<feature type="region of interest" description="Disordered" evidence="1">
    <location>
        <begin position="88"/>
        <end position="109"/>
    </location>
</feature>
<keyword evidence="4" id="KW-1185">Reference proteome</keyword>
<evidence type="ECO:0008006" key="5">
    <source>
        <dbReference type="Google" id="ProtNLM"/>
    </source>
</evidence>
<dbReference type="AlphaFoldDB" id="A0A1L9VL47"/>
<feature type="compositionally biased region" description="Polar residues" evidence="1">
    <location>
        <begin position="88"/>
        <end position="102"/>
    </location>
</feature>
<accession>A0A1L9VL47</accession>
<sequence>MLNLKLLLLATLFLATQVFASRISYSTTYTEGGVSGHGGVEQKAAGNIPNDKDKFVLDNIKTWSHNKFQARKNRSIILVSSVQKVKTKGQAASNNNEAQQLVNRHVRSH</sequence>
<dbReference type="VEuPathDB" id="FungiDB:ASPGLDRAFT_46548"/>
<name>A0A1L9VL47_ASPGL</name>
<evidence type="ECO:0000256" key="2">
    <source>
        <dbReference type="SAM" id="SignalP"/>
    </source>
</evidence>
<feature type="signal peptide" evidence="2">
    <location>
        <begin position="1"/>
        <end position="20"/>
    </location>
</feature>
<gene>
    <name evidence="3" type="ORF">ASPGLDRAFT_46548</name>
</gene>
<dbReference type="Proteomes" id="UP000184300">
    <property type="component" value="Unassembled WGS sequence"/>
</dbReference>